<dbReference type="PANTHER" id="PTHR10098">
    <property type="entry name" value="RAPSYN-RELATED"/>
    <property type="match status" value="1"/>
</dbReference>
<dbReference type="Pfam" id="PF12770">
    <property type="entry name" value="CHAT"/>
    <property type="match status" value="1"/>
</dbReference>
<accession>A0AA49IU01</accession>
<proteinExistence type="predicted"/>
<evidence type="ECO:0000313" key="2">
    <source>
        <dbReference type="EMBL" id="WIM04695.1"/>
    </source>
</evidence>
<evidence type="ECO:0000259" key="1">
    <source>
        <dbReference type="Pfam" id="PF12770"/>
    </source>
</evidence>
<dbReference type="SUPFAM" id="SSF48452">
    <property type="entry name" value="TPR-like"/>
    <property type="match status" value="1"/>
</dbReference>
<dbReference type="Gene3D" id="1.25.40.10">
    <property type="entry name" value="Tetratricopeptide repeat domain"/>
    <property type="match status" value="2"/>
</dbReference>
<dbReference type="AlphaFoldDB" id="A0AA49IU01"/>
<protein>
    <submittedName>
        <fullName evidence="2">CHAT domain-containing protein</fullName>
    </submittedName>
</protein>
<name>A0AA49IU01_9PROT</name>
<dbReference type="KEGG" id="npv:OHM77_08270"/>
<dbReference type="PROSITE" id="PS51257">
    <property type="entry name" value="PROKAR_LIPOPROTEIN"/>
    <property type="match status" value="1"/>
</dbReference>
<dbReference type="InterPro" id="IPR011990">
    <property type="entry name" value="TPR-like_helical_dom_sf"/>
</dbReference>
<dbReference type="Proteomes" id="UP001234916">
    <property type="component" value="Chromosome"/>
</dbReference>
<organism evidence="2">
    <name type="scientific">Candidatus Nitricoxidivorans perseverans</name>
    <dbReference type="NCBI Taxonomy" id="2975601"/>
    <lineage>
        <taxon>Bacteria</taxon>
        <taxon>Pseudomonadati</taxon>
        <taxon>Pseudomonadota</taxon>
        <taxon>Betaproteobacteria</taxon>
        <taxon>Nitrosomonadales</taxon>
        <taxon>Sterolibacteriaceae</taxon>
        <taxon>Candidatus Nitricoxidivorans</taxon>
    </lineage>
</organism>
<gene>
    <name evidence="2" type="ORF">OHM77_08270</name>
</gene>
<dbReference type="InterPro" id="IPR024983">
    <property type="entry name" value="CHAT_dom"/>
</dbReference>
<feature type="domain" description="CHAT" evidence="1">
    <location>
        <begin position="525"/>
        <end position="790"/>
    </location>
</feature>
<reference evidence="2" key="1">
    <citation type="journal article" date="2023" name="Nat. Microbiol.">
        <title>Enrichment and characterization of a nitric oxide-reducing microbial community in a continuous bioreactor.</title>
        <authorList>
            <person name="Garrido-Amador P."/>
            <person name="Stortenbeker N."/>
            <person name="Wessels H.J.C.T."/>
            <person name="Speth D.R."/>
            <person name="Garcia-Heredia I."/>
            <person name="Kartal B."/>
        </authorList>
    </citation>
    <scope>NUCLEOTIDE SEQUENCE</scope>
    <source>
        <strain evidence="2">MAG1</strain>
    </source>
</reference>
<sequence length="790" mass="86012">MRQPHIILLASVALLSGCATDIMTEKDRAMMAGRYGVMEKHAEAEVADIRTAKTVKLAPLCFSYAKLKRYGKLGPCLDQLEKNVAAGDTNMADIEAMEKKSPLMMGLARFGSAIAGDSLEQDVTAHLWEVRAETYMDLGEYGRAVEYGRKMVEGIPKKWNLERYARIHAVGVLGLALAFSGDRAAALERARELEAVSTAYPYVLLETDKQVLLARLHVALGNYQKAYEIVSKDDNSAFRGLADIVSGGSTLEGGSLLAFQQLQRSFMLHKSELETGRFKEAKAGYDGMLANPATRENGDFHWIVLYDRGRIAEHEGNAREAVEFFIRAVEVIERERSSLNTEASKIGFIGSRQKVYQDLVRALVAQDRGAEAFEYVERAKSRALVDMLASKKDFTVSGGNAEQVKALLAMADSAEAEARVLDDGGKAQKTRGVADRARSQLAEQAPELASLVSVTALDATETRQRLRPAETLVEYYYGAGRDELYAFIVNRDGIRVHTLDGAGLGAEVQALRKAIGAPDTDAWRAPAQRLHERLVKPVEASLGEGRVTVVAHGALHYLPFNALFDGKRFLIERHELRMLPAASVLKFLKAAGGEKPGMVLALGNPDLGNPRYDLEFAQAEARAIAASMPRSRALTRKEANKAAFRQYASGFRFLHIASHGLFDAEAPLNSALLLSPDAQDSGRLTVGELYSMRVDADLVTLSACETGLGKIESGDDLVGLTRGFLYAGASAVVASLWQVDDQATGQLMAAFYDALRGGAGKSEALRSAQLKGLRANPHPYFWAAFQLTGS</sequence>
<dbReference type="EMBL" id="CP107246">
    <property type="protein sequence ID" value="WIM04695.1"/>
    <property type="molecule type" value="Genomic_DNA"/>
</dbReference>